<comment type="caution">
    <text evidence="3">The sequence shown here is derived from an EMBL/GenBank/DDBJ whole genome shotgun (WGS) entry which is preliminary data.</text>
</comment>
<dbReference type="PANTHER" id="PTHR42954">
    <property type="entry name" value="FE(2+) TRANSPORT PROTEIN A"/>
    <property type="match status" value="1"/>
</dbReference>
<dbReference type="Proteomes" id="UP000244037">
    <property type="component" value="Unassembled WGS sequence"/>
</dbReference>
<dbReference type="InterPro" id="IPR007167">
    <property type="entry name" value="Fe-transptr_FeoA-like"/>
</dbReference>
<protein>
    <submittedName>
        <fullName evidence="3">Ferrous iron transport protein A</fullName>
    </submittedName>
</protein>
<evidence type="ECO:0000313" key="3">
    <source>
        <dbReference type="EMBL" id="PTW50422.1"/>
    </source>
</evidence>
<dbReference type="Gene3D" id="2.30.30.90">
    <property type="match status" value="1"/>
</dbReference>
<dbReference type="InterPro" id="IPR038157">
    <property type="entry name" value="FeoA_core_dom"/>
</dbReference>
<dbReference type="PANTHER" id="PTHR42954:SF2">
    <property type="entry name" value="FE(2+) TRANSPORT PROTEIN A"/>
    <property type="match status" value="1"/>
</dbReference>
<accession>A0A8E3AR08</accession>
<dbReference type="InterPro" id="IPR008988">
    <property type="entry name" value="Transcriptional_repressor_C"/>
</dbReference>
<evidence type="ECO:0000313" key="4">
    <source>
        <dbReference type="Proteomes" id="UP000244037"/>
    </source>
</evidence>
<keyword evidence="1" id="KW-0408">Iron</keyword>
<dbReference type="EMBL" id="QAYC01000004">
    <property type="protein sequence ID" value="PTW50422.1"/>
    <property type="molecule type" value="Genomic_DNA"/>
</dbReference>
<dbReference type="Pfam" id="PF04023">
    <property type="entry name" value="FeoA"/>
    <property type="match status" value="1"/>
</dbReference>
<sequence length="76" mass="8403">MENTLPKMGTTVRVKSFARGDRAGRERLLTMGLTPGTELTVTRVAPMGDPIEIRVRGFALSLRRDEFALLTLEAVD</sequence>
<gene>
    <name evidence="3" type="ORF">C8N38_10456</name>
</gene>
<dbReference type="SMART" id="SM00899">
    <property type="entry name" value="FeoA"/>
    <property type="match status" value="1"/>
</dbReference>
<organism evidence="3 4">
    <name type="scientific">Rhodovulum kholense</name>
    <dbReference type="NCBI Taxonomy" id="453584"/>
    <lineage>
        <taxon>Bacteria</taxon>
        <taxon>Pseudomonadati</taxon>
        <taxon>Pseudomonadota</taxon>
        <taxon>Alphaproteobacteria</taxon>
        <taxon>Rhodobacterales</taxon>
        <taxon>Paracoccaceae</taxon>
        <taxon>Rhodovulum</taxon>
    </lineage>
</organism>
<dbReference type="RefSeq" id="WP_108025199.1">
    <property type="nucleotide sequence ID" value="NZ_QAYC01000004.1"/>
</dbReference>
<dbReference type="OrthoDB" id="9811076at2"/>
<dbReference type="GO" id="GO:0046914">
    <property type="term" value="F:transition metal ion binding"/>
    <property type="evidence" value="ECO:0007669"/>
    <property type="project" value="InterPro"/>
</dbReference>
<dbReference type="AlphaFoldDB" id="A0A8E3AR08"/>
<dbReference type="InterPro" id="IPR052713">
    <property type="entry name" value="FeoA"/>
</dbReference>
<feature type="domain" description="Ferrous iron transporter FeoA-like" evidence="2">
    <location>
        <begin position="3"/>
        <end position="74"/>
    </location>
</feature>
<reference evidence="3 4" key="1">
    <citation type="submission" date="2018-04" db="EMBL/GenBank/DDBJ databases">
        <title>Genomic Encyclopedia of Archaeal and Bacterial Type Strains, Phase II (KMG-II): from individual species to whole genera.</title>
        <authorList>
            <person name="Goeker M."/>
        </authorList>
    </citation>
    <scope>NUCLEOTIDE SEQUENCE [LARGE SCALE GENOMIC DNA]</scope>
    <source>
        <strain evidence="3 4">DSM 19783</strain>
    </source>
</reference>
<evidence type="ECO:0000259" key="2">
    <source>
        <dbReference type="SMART" id="SM00899"/>
    </source>
</evidence>
<dbReference type="SUPFAM" id="SSF50037">
    <property type="entry name" value="C-terminal domain of transcriptional repressors"/>
    <property type="match status" value="1"/>
</dbReference>
<proteinExistence type="predicted"/>
<name>A0A8E3AR08_9RHOB</name>
<keyword evidence="4" id="KW-1185">Reference proteome</keyword>
<evidence type="ECO:0000256" key="1">
    <source>
        <dbReference type="ARBA" id="ARBA00023004"/>
    </source>
</evidence>